<dbReference type="InterPro" id="IPR041137">
    <property type="entry name" value="ZIP4_N"/>
</dbReference>
<gene>
    <name evidence="26" type="ORF">HOLleu_02649</name>
</gene>
<dbReference type="PANTHER" id="PTHR12191:SF21">
    <property type="entry name" value="ZINC TRANSPORTER ZIP4"/>
    <property type="match status" value="1"/>
</dbReference>
<feature type="transmembrane region" description="Helical" evidence="22">
    <location>
        <begin position="640"/>
        <end position="666"/>
    </location>
</feature>
<keyword evidence="11" id="KW-0832">Ubl conjugation</keyword>
<feature type="transmembrane region" description="Helical" evidence="22">
    <location>
        <begin position="425"/>
        <end position="448"/>
    </location>
</feature>
<dbReference type="Proteomes" id="UP001152320">
    <property type="component" value="Chromosome 1"/>
</dbReference>
<dbReference type="EMBL" id="JAIZAY010000001">
    <property type="protein sequence ID" value="KAJ8049756.1"/>
    <property type="molecule type" value="Genomic_DNA"/>
</dbReference>
<feature type="domain" description="Zinc transporter ZIP4/12 EF-hand" evidence="25">
    <location>
        <begin position="248"/>
        <end position="371"/>
    </location>
</feature>
<evidence type="ECO:0000313" key="26">
    <source>
        <dbReference type="EMBL" id="KAJ8049756.1"/>
    </source>
</evidence>
<evidence type="ECO:0000256" key="9">
    <source>
        <dbReference type="ARBA" id="ARBA00022753"/>
    </source>
</evidence>
<comment type="subcellular location">
    <subcellularLocation>
        <location evidence="2">Apical cell membrane</location>
        <topology evidence="2">Multi-pass membrane protein</topology>
    </subcellularLocation>
    <subcellularLocation>
        <location evidence="1">Recycling endosome membrane</location>
        <topology evidence="1">Multi-pass membrane protein</topology>
    </subcellularLocation>
</comment>
<organism evidence="26 27">
    <name type="scientific">Holothuria leucospilota</name>
    <name type="common">Black long sea cucumber</name>
    <name type="synonym">Mertensiothuria leucospilota</name>
    <dbReference type="NCBI Taxonomy" id="206669"/>
    <lineage>
        <taxon>Eukaryota</taxon>
        <taxon>Metazoa</taxon>
        <taxon>Echinodermata</taxon>
        <taxon>Eleutherozoa</taxon>
        <taxon>Echinozoa</taxon>
        <taxon>Holothuroidea</taxon>
        <taxon>Aspidochirotacea</taxon>
        <taxon>Aspidochirotida</taxon>
        <taxon>Holothuriidae</taxon>
        <taxon>Holothuria</taxon>
    </lineage>
</organism>
<dbReference type="PANTHER" id="PTHR12191">
    <property type="entry name" value="SOLUTE CARRIER FAMILY 39"/>
    <property type="match status" value="1"/>
</dbReference>
<sequence>MYLFYYISLFEVVLTLFLPGCHSHQIHMDTHESNETNQRIFHQMPILDIKLQLLSNKVLLAGHHHSVTDQVLSANDFMEVINILLDRFNCSERLNTEHMSCAKCQSIIANRVFQVLQIEGNSTFDKELFRAAAPILLLTFSHQDMEYSCKDSIPTLSTSDAYLSALVNYGGTSDRLSETAMTSFLAQIDEMYVPATFAKCLDAEQIFDDFVEDHSTGATLKEMQRITTLLVAKFVSGYCIGRALYPNPEEFIHFIFDAYGEHELISLEGFLHLLMDLGIHSQDHHDHVGHDENEIPHHHHATHKRSNRIDGLPSYERQKRHSAMDSDNVPSVYKCLSAEEILLSHGTENYGGITHEIFHEICPALIQQQLGDYCSQHEVHSVPVDYKAYLYGTVFVLLVTLSAALGVLVFPWVKGHKKDLLLNSLVALAVSTLVSEALLHLIPSAFGLHSHEGVVHTHSGHAHEDEGFVWKAVVILVALYLFYVMEVFTVYLRIDETNSPGKRPHHPLEEIKDVKDTSCAIEAYENAEKSTVDEEKRNVRTKYPCLRYGSVPVMIILSGCLHNFADGLAIGASFSISLGRGFSTGLAIVFHELSHEIGDLAILLKSGMQMRWAIFFNLLSGATSFLGLYIGLLIGTSEEAQQWILCITAGMFLYIGLVDMVLPTIMDITSFRQPKLTLILQNIGFIVGAAIIIVISLLEHHINITL</sequence>
<dbReference type="AlphaFoldDB" id="A0A9Q1HLG4"/>
<evidence type="ECO:0000256" key="7">
    <source>
        <dbReference type="ARBA" id="ARBA00022723"/>
    </source>
</evidence>
<reference evidence="26" key="1">
    <citation type="submission" date="2021-10" db="EMBL/GenBank/DDBJ databases">
        <title>Tropical sea cucumber genome reveals ecological adaptation and Cuvierian tubules defense mechanism.</title>
        <authorList>
            <person name="Chen T."/>
        </authorList>
    </citation>
    <scope>NUCLEOTIDE SEQUENCE</scope>
    <source>
        <strain evidence="26">Nanhai2018</strain>
        <tissue evidence="26">Muscle</tissue>
    </source>
</reference>
<dbReference type="GO" id="GO:0071578">
    <property type="term" value="P:zinc ion import across plasma membrane"/>
    <property type="evidence" value="ECO:0007669"/>
    <property type="project" value="TreeGrafter"/>
</dbReference>
<dbReference type="GO" id="GO:0046872">
    <property type="term" value="F:metal ion binding"/>
    <property type="evidence" value="ECO:0007669"/>
    <property type="project" value="UniProtKB-KW"/>
</dbReference>
<evidence type="ECO:0000256" key="13">
    <source>
        <dbReference type="ARBA" id="ARBA00022989"/>
    </source>
</evidence>
<keyword evidence="9" id="KW-0967">Endosome</keyword>
<feature type="chain" id="PRO_5040153970" description="Zinc transporter ZIP4" evidence="23">
    <location>
        <begin position="24"/>
        <end position="706"/>
    </location>
</feature>
<evidence type="ECO:0000259" key="24">
    <source>
        <dbReference type="Pfam" id="PF18292"/>
    </source>
</evidence>
<feature type="signal peptide" evidence="23">
    <location>
        <begin position="1"/>
        <end position="23"/>
    </location>
</feature>
<keyword evidence="13 22" id="KW-1133">Transmembrane helix</keyword>
<evidence type="ECO:0000256" key="3">
    <source>
        <dbReference type="ARBA" id="ARBA00006939"/>
    </source>
</evidence>
<feature type="compositionally biased region" description="Basic residues" evidence="21">
    <location>
        <begin position="297"/>
        <end position="306"/>
    </location>
</feature>
<evidence type="ECO:0000256" key="15">
    <source>
        <dbReference type="ARBA" id="ARBA00023136"/>
    </source>
</evidence>
<evidence type="ECO:0000256" key="11">
    <source>
        <dbReference type="ARBA" id="ARBA00022843"/>
    </source>
</evidence>
<evidence type="ECO:0000256" key="18">
    <source>
        <dbReference type="ARBA" id="ARBA00041703"/>
    </source>
</evidence>
<feature type="domain" description="Zinc transporter ZIP4 N-terminal" evidence="24">
    <location>
        <begin position="80"/>
        <end position="240"/>
    </location>
</feature>
<evidence type="ECO:0000256" key="4">
    <source>
        <dbReference type="ARBA" id="ARBA00022448"/>
    </source>
</evidence>
<feature type="transmembrane region" description="Helical" evidence="22">
    <location>
        <begin position="388"/>
        <end position="413"/>
    </location>
</feature>
<protein>
    <recommendedName>
        <fullName evidence="17">Zinc transporter ZIP4</fullName>
    </recommendedName>
    <alternativeName>
        <fullName evidence="19">Solute carrier family 39 member 4</fullName>
    </alternativeName>
    <alternativeName>
        <fullName evidence="18">Zrt- and Irt-like protein 4</fullName>
    </alternativeName>
</protein>
<keyword evidence="5" id="KW-1003">Cell membrane</keyword>
<keyword evidence="6 22" id="KW-0812">Transmembrane</keyword>
<dbReference type="OrthoDB" id="200954at2759"/>
<dbReference type="GO" id="GO:0005385">
    <property type="term" value="F:zinc ion transmembrane transporter activity"/>
    <property type="evidence" value="ECO:0007669"/>
    <property type="project" value="TreeGrafter"/>
</dbReference>
<evidence type="ECO:0000256" key="1">
    <source>
        <dbReference type="ARBA" id="ARBA00004195"/>
    </source>
</evidence>
<comment type="function">
    <text evidence="20">Selective transporter that mediates the uptake of Zn(2+). Plays an essential role for dietary zinc uptake from small intestine. The Zn(2+) uniporter activity is regulated by zinc availability. Also exhibits polyspecific binding and transport of Cu(2+), Cd(2+) and possibly Ni(2+) but at higher concentrations.</text>
</comment>
<evidence type="ECO:0000256" key="6">
    <source>
        <dbReference type="ARBA" id="ARBA00022692"/>
    </source>
</evidence>
<keyword evidence="12" id="KW-0864">Zinc transport</keyword>
<evidence type="ECO:0000256" key="17">
    <source>
        <dbReference type="ARBA" id="ARBA00039394"/>
    </source>
</evidence>
<evidence type="ECO:0000256" key="21">
    <source>
        <dbReference type="SAM" id="MobiDB-lite"/>
    </source>
</evidence>
<keyword evidence="7" id="KW-0479">Metal-binding</keyword>
<feature type="transmembrane region" description="Helical" evidence="22">
    <location>
        <begin position="678"/>
        <end position="698"/>
    </location>
</feature>
<comment type="caution">
    <text evidence="26">The sequence shown here is derived from an EMBL/GenBank/DDBJ whole genome shotgun (WGS) entry which is preliminary data.</text>
</comment>
<evidence type="ECO:0000256" key="16">
    <source>
        <dbReference type="ARBA" id="ARBA00034634"/>
    </source>
</evidence>
<feature type="region of interest" description="Disordered" evidence="21">
    <location>
        <begin position="291"/>
        <end position="310"/>
    </location>
</feature>
<feature type="transmembrane region" description="Helical" evidence="22">
    <location>
        <begin position="612"/>
        <end position="634"/>
    </location>
</feature>
<dbReference type="GO" id="GO:0030003">
    <property type="term" value="P:intracellular monoatomic cation homeostasis"/>
    <property type="evidence" value="ECO:0007669"/>
    <property type="project" value="TreeGrafter"/>
</dbReference>
<dbReference type="GO" id="GO:0140410">
    <property type="term" value="F:monoatomic cation:bicarbonate symporter activity"/>
    <property type="evidence" value="ECO:0007669"/>
    <property type="project" value="TreeGrafter"/>
</dbReference>
<evidence type="ECO:0000256" key="5">
    <source>
        <dbReference type="ARBA" id="ARBA00022475"/>
    </source>
</evidence>
<evidence type="ECO:0000256" key="14">
    <source>
        <dbReference type="ARBA" id="ARBA00023065"/>
    </source>
</evidence>
<evidence type="ECO:0000256" key="12">
    <source>
        <dbReference type="ARBA" id="ARBA00022906"/>
    </source>
</evidence>
<dbReference type="InterPro" id="IPR003689">
    <property type="entry name" value="ZIP"/>
</dbReference>
<dbReference type="GO" id="GO:0016324">
    <property type="term" value="C:apical plasma membrane"/>
    <property type="evidence" value="ECO:0007669"/>
    <property type="project" value="UniProtKB-SubCell"/>
</dbReference>
<keyword evidence="4" id="KW-0813">Transport</keyword>
<comment type="catalytic activity">
    <reaction evidence="16">
        <text>Zn(2+)(in) = Zn(2+)(out)</text>
        <dbReference type="Rhea" id="RHEA:29351"/>
        <dbReference type="ChEBI" id="CHEBI:29105"/>
    </reaction>
</comment>
<dbReference type="InterPro" id="IPR049406">
    <property type="entry name" value="ZIP4_12_EF-hand"/>
</dbReference>
<dbReference type="InterPro" id="IPR050799">
    <property type="entry name" value="ZIP_Transporter"/>
</dbReference>
<keyword evidence="10" id="KW-0862">Zinc</keyword>
<keyword evidence="14" id="KW-0406">Ion transport</keyword>
<evidence type="ECO:0000313" key="27">
    <source>
        <dbReference type="Proteomes" id="UP001152320"/>
    </source>
</evidence>
<proteinExistence type="inferred from homology"/>
<comment type="similarity">
    <text evidence="3">Belongs to the ZIP transporter (TC 2.A.5) family.</text>
</comment>
<evidence type="ECO:0000259" key="25">
    <source>
        <dbReference type="Pfam" id="PF21116"/>
    </source>
</evidence>
<name>A0A9Q1HLG4_HOLLE</name>
<evidence type="ECO:0000256" key="22">
    <source>
        <dbReference type="SAM" id="Phobius"/>
    </source>
</evidence>
<accession>A0A9Q1HLG4</accession>
<feature type="transmembrane region" description="Helical" evidence="22">
    <location>
        <begin position="468"/>
        <end position="492"/>
    </location>
</feature>
<evidence type="ECO:0000256" key="10">
    <source>
        <dbReference type="ARBA" id="ARBA00022833"/>
    </source>
</evidence>
<evidence type="ECO:0000256" key="2">
    <source>
        <dbReference type="ARBA" id="ARBA00004424"/>
    </source>
</evidence>
<dbReference type="Pfam" id="PF02535">
    <property type="entry name" value="Zip"/>
    <property type="match status" value="1"/>
</dbReference>
<dbReference type="GO" id="GO:0055038">
    <property type="term" value="C:recycling endosome membrane"/>
    <property type="evidence" value="ECO:0007669"/>
    <property type="project" value="UniProtKB-SubCell"/>
</dbReference>
<dbReference type="Pfam" id="PF18292">
    <property type="entry name" value="ZIP4_domain"/>
    <property type="match status" value="1"/>
</dbReference>
<evidence type="ECO:0000256" key="20">
    <source>
        <dbReference type="ARBA" id="ARBA00055808"/>
    </source>
</evidence>
<evidence type="ECO:0000256" key="23">
    <source>
        <dbReference type="SAM" id="SignalP"/>
    </source>
</evidence>
<evidence type="ECO:0000256" key="19">
    <source>
        <dbReference type="ARBA" id="ARBA00042777"/>
    </source>
</evidence>
<keyword evidence="27" id="KW-1185">Reference proteome</keyword>
<keyword evidence="8 23" id="KW-0732">Signal</keyword>
<keyword evidence="15 22" id="KW-0472">Membrane</keyword>
<evidence type="ECO:0000256" key="8">
    <source>
        <dbReference type="ARBA" id="ARBA00022729"/>
    </source>
</evidence>
<feature type="transmembrane region" description="Helical" evidence="22">
    <location>
        <begin position="545"/>
        <end position="564"/>
    </location>
</feature>
<dbReference type="Pfam" id="PF21116">
    <property type="entry name" value="EF-hand_Zip"/>
    <property type="match status" value="1"/>
</dbReference>